<dbReference type="Gene3D" id="1.10.357.10">
    <property type="entry name" value="Tetracycline Repressor, domain 2"/>
    <property type="match status" value="1"/>
</dbReference>
<name>A0ABY9K099_9BACI</name>
<gene>
    <name evidence="5" type="ORF">LC087_03545</name>
</gene>
<organism evidence="5 6">
    <name type="scientific">Bacillus carboniphilus</name>
    <dbReference type="NCBI Taxonomy" id="86663"/>
    <lineage>
        <taxon>Bacteria</taxon>
        <taxon>Bacillati</taxon>
        <taxon>Bacillota</taxon>
        <taxon>Bacilli</taxon>
        <taxon>Bacillales</taxon>
        <taxon>Bacillaceae</taxon>
        <taxon>Bacillus</taxon>
    </lineage>
</organism>
<evidence type="ECO:0000256" key="1">
    <source>
        <dbReference type="ARBA" id="ARBA00022491"/>
    </source>
</evidence>
<keyword evidence="1" id="KW-0678">Repressor</keyword>
<keyword evidence="2 3" id="KW-0238">DNA-binding</keyword>
<dbReference type="Pfam" id="PF00440">
    <property type="entry name" value="TetR_N"/>
    <property type="match status" value="1"/>
</dbReference>
<proteinExistence type="predicted"/>
<dbReference type="InterPro" id="IPR001647">
    <property type="entry name" value="HTH_TetR"/>
</dbReference>
<dbReference type="PANTHER" id="PTHR43479:SF11">
    <property type="entry name" value="ACREF_ENVCD OPERON REPRESSOR-RELATED"/>
    <property type="match status" value="1"/>
</dbReference>
<dbReference type="EMBL" id="CP129013">
    <property type="protein sequence ID" value="WLR43280.1"/>
    <property type="molecule type" value="Genomic_DNA"/>
</dbReference>
<accession>A0ABY9K099</accession>
<dbReference type="PROSITE" id="PS50977">
    <property type="entry name" value="HTH_TETR_2"/>
    <property type="match status" value="1"/>
</dbReference>
<dbReference type="Proteomes" id="UP001197974">
    <property type="component" value="Chromosome"/>
</dbReference>
<evidence type="ECO:0000259" key="4">
    <source>
        <dbReference type="PROSITE" id="PS50977"/>
    </source>
</evidence>
<dbReference type="InterPro" id="IPR036271">
    <property type="entry name" value="Tet_transcr_reg_TetR-rel_C_sf"/>
</dbReference>
<dbReference type="PRINTS" id="PR00455">
    <property type="entry name" value="HTHTETR"/>
</dbReference>
<feature type="domain" description="HTH tetR-type" evidence="4">
    <location>
        <begin position="19"/>
        <end position="79"/>
    </location>
</feature>
<evidence type="ECO:0000256" key="2">
    <source>
        <dbReference type="ARBA" id="ARBA00023125"/>
    </source>
</evidence>
<evidence type="ECO:0000256" key="3">
    <source>
        <dbReference type="PROSITE-ProRule" id="PRU00335"/>
    </source>
</evidence>
<protein>
    <submittedName>
        <fullName evidence="5">TetR/AcrR family transcriptional regulator</fullName>
    </submittedName>
</protein>
<evidence type="ECO:0000313" key="6">
    <source>
        <dbReference type="Proteomes" id="UP001197974"/>
    </source>
</evidence>
<reference evidence="5 6" key="1">
    <citation type="submission" date="2023-06" db="EMBL/GenBank/DDBJ databases">
        <title>Five Gram-positive bacteria isolated from mangrove sediments in Shenzhen, Guangdong, China.</title>
        <authorList>
            <person name="Yu S."/>
            <person name="Zheng W."/>
            <person name="Huang Y."/>
        </authorList>
    </citation>
    <scope>NUCLEOTIDE SEQUENCE [LARGE SCALE GENOMIC DNA]</scope>
    <source>
        <strain evidence="5 6">SaN35-3</strain>
    </source>
</reference>
<sequence length="216" mass="25112">MSENNFKEWYNSSQTKPMSEKQQKIVDAAIEIFSEKGFSATSTSEIAKKAGVAEGTIFRHYSTKKNLLLSIVMPAMTNYIAPFLTKSFVAEVFQQEHSSYEGFIRTILQNRYDFVKEHLSVLKIFAQEVFYHDELQDQFKETFTEEVYPKFLDVIVHFQEKGDIIDVSPQIVLRMTMTTLIGFIISRFIVLPNNDWDDDLEMEKTIHILISGLKKR</sequence>
<dbReference type="SUPFAM" id="SSF46689">
    <property type="entry name" value="Homeodomain-like"/>
    <property type="match status" value="1"/>
</dbReference>
<dbReference type="SUPFAM" id="SSF48498">
    <property type="entry name" value="Tetracyclin repressor-like, C-terminal domain"/>
    <property type="match status" value="1"/>
</dbReference>
<dbReference type="InterPro" id="IPR009057">
    <property type="entry name" value="Homeodomain-like_sf"/>
</dbReference>
<evidence type="ECO:0000313" key="5">
    <source>
        <dbReference type="EMBL" id="WLR43280.1"/>
    </source>
</evidence>
<feature type="DNA-binding region" description="H-T-H motif" evidence="3">
    <location>
        <begin position="42"/>
        <end position="61"/>
    </location>
</feature>
<dbReference type="RefSeq" id="WP_226539727.1">
    <property type="nucleotide sequence ID" value="NZ_CP129013.1"/>
</dbReference>
<dbReference type="InterPro" id="IPR050624">
    <property type="entry name" value="HTH-type_Tx_Regulator"/>
</dbReference>
<dbReference type="PANTHER" id="PTHR43479">
    <property type="entry name" value="ACREF/ENVCD OPERON REPRESSOR-RELATED"/>
    <property type="match status" value="1"/>
</dbReference>
<keyword evidence="6" id="KW-1185">Reference proteome</keyword>